<dbReference type="SMART" id="SM00786">
    <property type="entry name" value="SHR3_chaperone"/>
    <property type="match status" value="1"/>
</dbReference>
<dbReference type="GO" id="GO:0006888">
    <property type="term" value="P:endoplasmic reticulum to Golgi vesicle-mediated transport"/>
    <property type="evidence" value="ECO:0007669"/>
    <property type="project" value="TreeGrafter"/>
</dbReference>
<feature type="transmembrane region" description="Helical" evidence="1">
    <location>
        <begin position="40"/>
        <end position="62"/>
    </location>
</feature>
<sequence>MGFRTGVLFVTSTFDFPILFQGRATERAIDRAEEFYLSMFASPLTITAFFHAVLGLGMIGIVTKLHRWTENDRYFGMGSVVLYLGSLLMYLSVTLPNLRALAHPKDEYYVARGVYEASKARQDGNTTMALTQTERISLVQVISATNVIIAALLFGVLLLQGGEWYAIRQDRKLEEKVRLEQIAKLEAQRNEKKRS</sequence>
<proteinExistence type="predicted"/>
<dbReference type="PANTHER" id="PTHR28228:SF1">
    <property type="entry name" value="SECRETORY COMPONENT PROTEIN SHR3"/>
    <property type="match status" value="1"/>
</dbReference>
<keyword evidence="3" id="KW-1185">Reference proteome</keyword>
<dbReference type="AlphaFoldDB" id="A0AAF0JA63"/>
<keyword evidence="1" id="KW-0812">Transmembrane</keyword>
<gene>
    <name evidence="2" type="primary">CSH3</name>
    <name evidence="2" type="ORF">MJAP1_001906</name>
</gene>
<evidence type="ECO:0000313" key="2">
    <source>
        <dbReference type="EMBL" id="WFD38940.1"/>
    </source>
</evidence>
<keyword evidence="1" id="KW-1133">Transmembrane helix</keyword>
<accession>A0AAF0JA63</accession>
<keyword evidence="1" id="KW-0472">Membrane</keyword>
<organism evidence="2 3">
    <name type="scientific">Malassezia japonica</name>
    <dbReference type="NCBI Taxonomy" id="223818"/>
    <lineage>
        <taxon>Eukaryota</taxon>
        <taxon>Fungi</taxon>
        <taxon>Dikarya</taxon>
        <taxon>Basidiomycota</taxon>
        <taxon>Ustilaginomycotina</taxon>
        <taxon>Malasseziomycetes</taxon>
        <taxon>Malasseziales</taxon>
        <taxon>Malasseziaceae</taxon>
        <taxon>Malassezia</taxon>
    </lineage>
</organism>
<dbReference type="Pfam" id="PF08229">
    <property type="entry name" value="SHR3_chaperone"/>
    <property type="match status" value="1"/>
</dbReference>
<evidence type="ECO:0000313" key="3">
    <source>
        <dbReference type="Proteomes" id="UP001217754"/>
    </source>
</evidence>
<evidence type="ECO:0000256" key="1">
    <source>
        <dbReference type="SAM" id="Phobius"/>
    </source>
</evidence>
<dbReference type="PANTHER" id="PTHR28228">
    <property type="entry name" value="SECRETORY COMPONENT PROTEIN SHR3"/>
    <property type="match status" value="1"/>
</dbReference>
<dbReference type="InterPro" id="IPR013248">
    <property type="entry name" value="Psh3/Shr3"/>
</dbReference>
<feature type="transmembrane region" description="Helical" evidence="1">
    <location>
        <begin position="138"/>
        <end position="159"/>
    </location>
</feature>
<feature type="transmembrane region" description="Helical" evidence="1">
    <location>
        <begin position="74"/>
        <end position="93"/>
    </location>
</feature>
<reference evidence="2" key="1">
    <citation type="submission" date="2023-03" db="EMBL/GenBank/DDBJ databases">
        <title>Mating type loci evolution in Malassezia.</title>
        <authorList>
            <person name="Coelho M.A."/>
        </authorList>
    </citation>
    <scope>NUCLEOTIDE SEQUENCE</scope>
    <source>
        <strain evidence="2">CBS 9431</strain>
    </source>
</reference>
<name>A0AAF0JA63_9BASI</name>
<dbReference type="EMBL" id="CP119960">
    <property type="protein sequence ID" value="WFD38940.1"/>
    <property type="molecule type" value="Genomic_DNA"/>
</dbReference>
<protein>
    <submittedName>
        <fullName evidence="2">Protein csh3</fullName>
    </submittedName>
</protein>
<dbReference type="GO" id="GO:0005789">
    <property type="term" value="C:endoplasmic reticulum membrane"/>
    <property type="evidence" value="ECO:0007669"/>
    <property type="project" value="TreeGrafter"/>
</dbReference>
<dbReference type="RefSeq" id="XP_060121837.1">
    <property type="nucleotide sequence ID" value="XM_060265854.1"/>
</dbReference>
<dbReference type="Proteomes" id="UP001217754">
    <property type="component" value="Chromosome 3"/>
</dbReference>
<dbReference type="GeneID" id="85225555"/>
<dbReference type="GO" id="GO:0051082">
    <property type="term" value="F:unfolded protein binding"/>
    <property type="evidence" value="ECO:0007669"/>
    <property type="project" value="TreeGrafter"/>
</dbReference>